<evidence type="ECO:0000313" key="3">
    <source>
        <dbReference type="Proteomes" id="UP000053660"/>
    </source>
</evidence>
<dbReference type="AlphaFoldDB" id="A0A0B1S394"/>
<feature type="domain" description="Reverse transcriptase" evidence="1">
    <location>
        <begin position="1"/>
        <end position="224"/>
    </location>
</feature>
<dbReference type="CDD" id="cd03714">
    <property type="entry name" value="RT_DIRS1"/>
    <property type="match status" value="1"/>
</dbReference>
<dbReference type="Proteomes" id="UP000053660">
    <property type="component" value="Unassembled WGS sequence"/>
</dbReference>
<reference evidence="2 3" key="1">
    <citation type="submission" date="2014-03" db="EMBL/GenBank/DDBJ databases">
        <title>Draft genome of the hookworm Oesophagostomum dentatum.</title>
        <authorList>
            <person name="Mitreva M."/>
        </authorList>
    </citation>
    <scope>NUCLEOTIDE SEQUENCE [LARGE SCALE GENOMIC DNA]</scope>
    <source>
        <strain evidence="2 3">OD-Hann</strain>
    </source>
</reference>
<dbReference type="InterPro" id="IPR000477">
    <property type="entry name" value="RT_dom"/>
</dbReference>
<dbReference type="Gene3D" id="3.30.70.270">
    <property type="match status" value="1"/>
</dbReference>
<protein>
    <submittedName>
        <fullName evidence="2">Reverse transcriptase</fullName>
    </submittedName>
</protein>
<sequence length="318" mass="36754">MHGYSLPFRVSPSKPNITGNRKSALQNSEFVDSQLVELLATRVIKQVDAVDINCLYVHPLSVAKGKKLRLVLDLSHLNQFLEVPKIKLDDLGTILHALPKGGYMATFDFKSGYHQVRIKDEHQIYLGFSWKNIYYQFCCLPFGLSSAPHIFTKLLRVWVKKFREQGRGVAIYIDDGLIFEPSRERCLQSVASIKHSLLEAGWQFADAKCIWEPQQRANWLGFTIDLSSMSFRITPDRLQRAKNRLVDLYKRPTPSLYHRLRWSGTLSSLHLIMNQRDKRNSKAVAAEVALAQAEEHQFSHKWALTEEEKGELKYWQLR</sequence>
<dbReference type="OrthoDB" id="10068174at2759"/>
<dbReference type="EMBL" id="KN603036">
    <property type="protein sequence ID" value="KHJ79833.1"/>
    <property type="molecule type" value="Genomic_DNA"/>
</dbReference>
<dbReference type="InterPro" id="IPR052055">
    <property type="entry name" value="Hepadnavirus_pol/RT"/>
</dbReference>
<evidence type="ECO:0000259" key="1">
    <source>
        <dbReference type="PROSITE" id="PS50878"/>
    </source>
</evidence>
<dbReference type="SUPFAM" id="SSF56672">
    <property type="entry name" value="DNA/RNA polymerases"/>
    <property type="match status" value="1"/>
</dbReference>
<dbReference type="InterPro" id="IPR043502">
    <property type="entry name" value="DNA/RNA_pol_sf"/>
</dbReference>
<keyword evidence="2" id="KW-0808">Transferase</keyword>
<dbReference type="PROSITE" id="PS50878">
    <property type="entry name" value="RT_POL"/>
    <property type="match status" value="1"/>
</dbReference>
<gene>
    <name evidence="2" type="ORF">OESDEN_20507</name>
</gene>
<accession>A0A0B1S394</accession>
<name>A0A0B1S394_OESDE</name>
<keyword evidence="2" id="KW-0695">RNA-directed DNA polymerase</keyword>
<dbReference type="Gene3D" id="3.10.10.10">
    <property type="entry name" value="HIV Type 1 Reverse Transcriptase, subunit A, domain 1"/>
    <property type="match status" value="1"/>
</dbReference>
<dbReference type="InterPro" id="IPR043128">
    <property type="entry name" value="Rev_trsase/Diguanyl_cyclase"/>
</dbReference>
<dbReference type="GO" id="GO:0003964">
    <property type="term" value="F:RNA-directed DNA polymerase activity"/>
    <property type="evidence" value="ECO:0007669"/>
    <property type="project" value="UniProtKB-KW"/>
</dbReference>
<organism evidence="2 3">
    <name type="scientific">Oesophagostomum dentatum</name>
    <name type="common">Nodular worm</name>
    <dbReference type="NCBI Taxonomy" id="61180"/>
    <lineage>
        <taxon>Eukaryota</taxon>
        <taxon>Metazoa</taxon>
        <taxon>Ecdysozoa</taxon>
        <taxon>Nematoda</taxon>
        <taxon>Chromadorea</taxon>
        <taxon>Rhabditida</taxon>
        <taxon>Rhabditina</taxon>
        <taxon>Rhabditomorpha</taxon>
        <taxon>Strongyloidea</taxon>
        <taxon>Strongylidae</taxon>
        <taxon>Oesophagostomum</taxon>
    </lineage>
</organism>
<proteinExistence type="predicted"/>
<keyword evidence="3" id="KW-1185">Reference proteome</keyword>
<evidence type="ECO:0000313" key="2">
    <source>
        <dbReference type="EMBL" id="KHJ79833.1"/>
    </source>
</evidence>
<dbReference type="PANTHER" id="PTHR33050">
    <property type="entry name" value="REVERSE TRANSCRIPTASE DOMAIN-CONTAINING PROTEIN"/>
    <property type="match status" value="1"/>
</dbReference>
<dbReference type="PANTHER" id="PTHR33050:SF7">
    <property type="entry name" value="RIBONUCLEASE H"/>
    <property type="match status" value="1"/>
</dbReference>
<dbReference type="Pfam" id="PF00078">
    <property type="entry name" value="RVT_1"/>
    <property type="match status" value="1"/>
</dbReference>
<keyword evidence="2" id="KW-0548">Nucleotidyltransferase</keyword>